<feature type="compositionally biased region" description="Pro residues" evidence="1">
    <location>
        <begin position="1"/>
        <end position="19"/>
    </location>
</feature>
<feature type="region of interest" description="Disordered" evidence="1">
    <location>
        <begin position="280"/>
        <end position="307"/>
    </location>
</feature>
<evidence type="ECO:0000256" key="2">
    <source>
        <dbReference type="SAM" id="Phobius"/>
    </source>
</evidence>
<sequence length="307" mass="32492">MGSTTPDPPAQVPGMPNQPPRGAALARPASTQPAVQDAAADDAEDEAEGDDVLLTTRQRRRDAREERRQAKDDAYELRRERKKAKDGTTWRGHHIVDSRGLAEAFPEPETPELLPSTVSRRITHAVVLVLLLALVVAGVVLVGMVQRGELELKLGAGKPSPTPLSCPAEILKYPANKTVVVNVYNGSSVEGAAGKVADELKKRGYQVKKIDNEVIDPVAPSVIISGPGGHAGAFNLQRNFPNSEYLEDDRQDATVDVVLTGQFGDLVAAKQVDQKAGVLSCPRLNPPPSVAPSSGATGAPAVPPAKP</sequence>
<protein>
    <recommendedName>
        <fullName evidence="3">LytR/CpsA/Psr regulator C-terminal domain-containing protein</fullName>
    </recommendedName>
</protein>
<dbReference type="EMBL" id="CP013200">
    <property type="protein sequence ID" value="ALO65788.1"/>
    <property type="molecule type" value="Genomic_DNA"/>
</dbReference>
<keyword evidence="2" id="KW-0472">Membrane</keyword>
<evidence type="ECO:0000259" key="3">
    <source>
        <dbReference type="Pfam" id="PF13399"/>
    </source>
</evidence>
<evidence type="ECO:0000256" key="1">
    <source>
        <dbReference type="SAM" id="MobiDB-lite"/>
    </source>
</evidence>
<feature type="transmembrane region" description="Helical" evidence="2">
    <location>
        <begin position="125"/>
        <end position="145"/>
    </location>
</feature>
<dbReference type="AlphaFoldDB" id="A0A0S2LWD2"/>
<proteinExistence type="predicted"/>
<keyword evidence="2" id="KW-1133">Transmembrane helix</keyword>
<dbReference type="InterPro" id="IPR027381">
    <property type="entry name" value="LytR/CpsA/Psr_C"/>
</dbReference>
<feature type="region of interest" description="Disordered" evidence="1">
    <location>
        <begin position="1"/>
        <end position="90"/>
    </location>
</feature>
<reference evidence="4 5" key="2">
    <citation type="journal article" date="2016" name="J. Biotechnol.">
        <title>Complete genome sequence of Arthrobacter alpinus ERGS4:06, a yellow pigmented bacterium tolerant to cold and radiations isolated from Sikkim Himalaya.</title>
        <authorList>
            <person name="Kumar R."/>
            <person name="Singh D."/>
            <person name="Swarnkar M.K."/>
            <person name="Singh A.K."/>
            <person name="Kumar S."/>
        </authorList>
    </citation>
    <scope>NUCLEOTIDE SEQUENCE [LARGE SCALE GENOMIC DNA]</scope>
    <source>
        <strain evidence="4 5">ERGS4:06</strain>
    </source>
</reference>
<accession>A0A0S2LWD2</accession>
<feature type="domain" description="LytR/CpsA/Psr regulator C-terminal" evidence="3">
    <location>
        <begin position="179"/>
        <end position="263"/>
    </location>
</feature>
<dbReference type="RefSeq" id="WP_062286417.1">
    <property type="nucleotide sequence ID" value="NZ_CP013200.1"/>
</dbReference>
<dbReference type="Pfam" id="PF13399">
    <property type="entry name" value="LytR_C"/>
    <property type="match status" value="1"/>
</dbReference>
<reference evidence="5" key="1">
    <citation type="submission" date="2015-11" db="EMBL/GenBank/DDBJ databases">
        <authorList>
            <person name="Kumar R."/>
            <person name="Singh D."/>
            <person name="Swarnkar M.K."/>
            <person name="Singh A.K."/>
            <person name="Kumar S."/>
        </authorList>
    </citation>
    <scope>NUCLEOTIDE SEQUENCE [LARGE SCALE GENOMIC DNA]</scope>
    <source>
        <strain evidence="5">ERGS4:06</strain>
    </source>
</reference>
<gene>
    <name evidence="4" type="ORF">AS189_03895</name>
</gene>
<dbReference type="Gene3D" id="3.30.70.2390">
    <property type="match status" value="1"/>
</dbReference>
<organism evidence="4 5">
    <name type="scientific">Arthrobacter alpinus</name>
    <dbReference type="NCBI Taxonomy" id="656366"/>
    <lineage>
        <taxon>Bacteria</taxon>
        <taxon>Bacillati</taxon>
        <taxon>Actinomycetota</taxon>
        <taxon>Actinomycetes</taxon>
        <taxon>Micrococcales</taxon>
        <taxon>Micrococcaceae</taxon>
        <taxon>Arthrobacter</taxon>
    </lineage>
</organism>
<name>A0A0S2LWD2_9MICC</name>
<evidence type="ECO:0000313" key="4">
    <source>
        <dbReference type="EMBL" id="ALO65788.1"/>
    </source>
</evidence>
<evidence type="ECO:0000313" key="5">
    <source>
        <dbReference type="Proteomes" id="UP000059574"/>
    </source>
</evidence>
<dbReference type="Proteomes" id="UP000059574">
    <property type="component" value="Chromosome"/>
</dbReference>
<keyword evidence="2" id="KW-0812">Transmembrane</keyword>
<feature type="compositionally biased region" description="Basic and acidic residues" evidence="1">
    <location>
        <begin position="62"/>
        <end position="88"/>
    </location>
</feature>
<feature type="compositionally biased region" description="Acidic residues" evidence="1">
    <location>
        <begin position="39"/>
        <end position="51"/>
    </location>
</feature>